<dbReference type="EMBL" id="JACRUO010000001">
    <property type="protein sequence ID" value="MBD3689529.1"/>
    <property type="molecule type" value="Genomic_DNA"/>
</dbReference>
<feature type="compositionally biased region" description="Polar residues" evidence="1">
    <location>
        <begin position="201"/>
        <end position="214"/>
    </location>
</feature>
<reference evidence="3 4" key="1">
    <citation type="submission" date="2020-08" db="EMBL/GenBank/DDBJ databases">
        <title>Winkia gen. nov., sp. nov., isolated from faeces of the Anser albifrons in China.</title>
        <authorList>
            <person name="Liu Q."/>
        </authorList>
    </citation>
    <scope>NUCLEOTIDE SEQUENCE [LARGE SCALE GENOMIC DNA]</scope>
    <source>
        <strain evidence="3 4">C62</strain>
    </source>
</reference>
<feature type="transmembrane region" description="Helical" evidence="2">
    <location>
        <begin position="26"/>
        <end position="51"/>
    </location>
</feature>
<evidence type="ECO:0000313" key="3">
    <source>
        <dbReference type="EMBL" id="MBD3689529.1"/>
    </source>
</evidence>
<dbReference type="AlphaFoldDB" id="A0A8I0KW16"/>
<evidence type="ECO:0000256" key="1">
    <source>
        <dbReference type="SAM" id="MobiDB-lite"/>
    </source>
</evidence>
<keyword evidence="2" id="KW-1133">Transmembrane helix</keyword>
<feature type="compositionally biased region" description="Basic and acidic residues" evidence="1">
    <location>
        <begin position="189"/>
        <end position="200"/>
    </location>
</feature>
<evidence type="ECO:0000313" key="4">
    <source>
        <dbReference type="Proteomes" id="UP000627538"/>
    </source>
</evidence>
<proteinExistence type="predicted"/>
<dbReference type="Proteomes" id="UP000627538">
    <property type="component" value="Unassembled WGS sequence"/>
</dbReference>
<feature type="region of interest" description="Disordered" evidence="1">
    <location>
        <begin position="173"/>
        <end position="271"/>
    </location>
</feature>
<gene>
    <name evidence="3" type="ORF">H8R10_04710</name>
</gene>
<feature type="compositionally biased region" description="Low complexity" evidence="1">
    <location>
        <begin position="215"/>
        <end position="228"/>
    </location>
</feature>
<organism evidence="3 4">
    <name type="scientific">Nanchangia anserum</name>
    <dbReference type="NCBI Taxonomy" id="2692125"/>
    <lineage>
        <taxon>Bacteria</taxon>
        <taxon>Bacillati</taxon>
        <taxon>Actinomycetota</taxon>
        <taxon>Actinomycetes</taxon>
        <taxon>Actinomycetales</taxon>
        <taxon>Actinomycetaceae</taxon>
        <taxon>Nanchangia</taxon>
    </lineage>
</organism>
<dbReference type="RefSeq" id="WP_191071570.1">
    <property type="nucleotide sequence ID" value="NZ_CP060506.1"/>
</dbReference>
<protein>
    <submittedName>
        <fullName evidence="3">Uncharacterized protein</fullName>
    </submittedName>
</protein>
<accession>A0A8I0KW16</accession>
<name>A0A8I0KW16_9ACTO</name>
<sequence>MTRPRLPRRQPDVREHVRQLPRPLRIAMRIVTALVALVCIAGIALCGLWGWSLTSSHAANERLFGRALAGFGDQYALTRTWPEPWRSPYNIGTARLMAGRTDEGVDRLTEAFRLVPTADRHTIDGTDYIVNVNSPECLVRINLSIGIERQGDALAAAGDTGGATASYAQAARMSQPCAGPSGANTDRGQQAHDAHDRQSSKSEQGSPLDSSTDHPTQPTSPETSPSPQNTDTGAEEQRRNKLRERNRDAHEREEQSPEESETPQLPDGRYW</sequence>
<keyword evidence="2" id="KW-0812">Transmembrane</keyword>
<comment type="caution">
    <text evidence="3">The sequence shown here is derived from an EMBL/GenBank/DDBJ whole genome shotgun (WGS) entry which is preliminary data.</text>
</comment>
<keyword evidence="4" id="KW-1185">Reference proteome</keyword>
<evidence type="ECO:0000256" key="2">
    <source>
        <dbReference type="SAM" id="Phobius"/>
    </source>
</evidence>
<keyword evidence="2" id="KW-0472">Membrane</keyword>
<feature type="compositionally biased region" description="Basic and acidic residues" evidence="1">
    <location>
        <begin position="235"/>
        <end position="255"/>
    </location>
</feature>